<evidence type="ECO:0000256" key="1">
    <source>
        <dbReference type="SAM" id="MobiDB-lite"/>
    </source>
</evidence>
<evidence type="ECO:0000313" key="3">
    <source>
        <dbReference type="Proteomes" id="UP001497516"/>
    </source>
</evidence>
<dbReference type="AlphaFoldDB" id="A0AAV2CFX4"/>
<evidence type="ECO:0000313" key="2">
    <source>
        <dbReference type="EMBL" id="CAL1355434.1"/>
    </source>
</evidence>
<proteinExistence type="predicted"/>
<dbReference type="SUPFAM" id="SSF50249">
    <property type="entry name" value="Nucleic acid-binding proteins"/>
    <property type="match status" value="1"/>
</dbReference>
<dbReference type="PANTHER" id="PTHR47165">
    <property type="entry name" value="OS03G0429900 PROTEIN"/>
    <property type="match status" value="1"/>
</dbReference>
<feature type="region of interest" description="Disordered" evidence="1">
    <location>
        <begin position="276"/>
        <end position="295"/>
    </location>
</feature>
<accession>A0AAV2CFX4</accession>
<sequence>MVSLVNGNYVCSSSSATRVAVNPQIPKAVHLVTHFGGSRNPVAELPVEFATAEAAAADAANRARTIAELLDLHNAGASVESKYCCGGIVSSVESRTPWYYTACNMCLRKCFTWRGAGYWCPEHWEISEEHIRVGYKIQLTLRDMTGEAPFIIFGSCGNVLTHTTAQILAQRYPHRPGQLPPELGTLIGQYFKFEVKLPMVPVGGSSSGEYRMLRVFPNDNLEAQLPPPMMHALPPIVPAPPQVAAVVPAQSSHRPQVVQPSNQVTLNVSPGGMQLSPAGTYGASSSSSAKGKEKISSPVFQNVNPVFCIGQPVSEMPGQVIDQALPANPPSDNPDISHGNAAPVSQGLTLPLDQMVCSSYPENLQGVLKADATVVAEPLASASGPVVSANVPATSDLVVNEGPNMSIPSLAITSNDPPSTLAGSDVVSQSSSPMTKLLASPLA</sequence>
<dbReference type="Gene3D" id="2.40.50.140">
    <property type="entry name" value="Nucleic acid-binding proteins"/>
    <property type="match status" value="1"/>
</dbReference>
<gene>
    <name evidence="2" type="ORF">LTRI10_LOCUS3199</name>
</gene>
<keyword evidence="3" id="KW-1185">Reference proteome</keyword>
<reference evidence="2 3" key="1">
    <citation type="submission" date="2024-04" db="EMBL/GenBank/DDBJ databases">
        <authorList>
            <person name="Fracassetti M."/>
        </authorList>
    </citation>
    <scope>NUCLEOTIDE SEQUENCE [LARGE SCALE GENOMIC DNA]</scope>
</reference>
<dbReference type="Proteomes" id="UP001497516">
    <property type="component" value="Chromosome 1"/>
</dbReference>
<dbReference type="EMBL" id="OZ034813">
    <property type="protein sequence ID" value="CAL1355434.1"/>
    <property type="molecule type" value="Genomic_DNA"/>
</dbReference>
<name>A0AAV2CFX4_9ROSI</name>
<dbReference type="PANTHER" id="PTHR47165:SF4">
    <property type="entry name" value="OS03G0429900 PROTEIN"/>
    <property type="match status" value="1"/>
</dbReference>
<protein>
    <submittedName>
        <fullName evidence="2">Uncharacterized protein</fullName>
    </submittedName>
</protein>
<dbReference type="InterPro" id="IPR012340">
    <property type="entry name" value="NA-bd_OB-fold"/>
</dbReference>
<feature type="region of interest" description="Disordered" evidence="1">
    <location>
        <begin position="326"/>
        <end position="345"/>
    </location>
</feature>
<organism evidence="2 3">
    <name type="scientific">Linum trigynum</name>
    <dbReference type="NCBI Taxonomy" id="586398"/>
    <lineage>
        <taxon>Eukaryota</taxon>
        <taxon>Viridiplantae</taxon>
        <taxon>Streptophyta</taxon>
        <taxon>Embryophyta</taxon>
        <taxon>Tracheophyta</taxon>
        <taxon>Spermatophyta</taxon>
        <taxon>Magnoliopsida</taxon>
        <taxon>eudicotyledons</taxon>
        <taxon>Gunneridae</taxon>
        <taxon>Pentapetalae</taxon>
        <taxon>rosids</taxon>
        <taxon>fabids</taxon>
        <taxon>Malpighiales</taxon>
        <taxon>Linaceae</taxon>
        <taxon>Linum</taxon>
    </lineage>
</organism>
<feature type="compositionally biased region" description="Low complexity" evidence="1">
    <location>
        <begin position="276"/>
        <end position="289"/>
    </location>
</feature>
<feature type="compositionally biased region" description="Polar residues" evidence="1">
    <location>
        <begin position="411"/>
        <end position="434"/>
    </location>
</feature>
<feature type="region of interest" description="Disordered" evidence="1">
    <location>
        <begin position="409"/>
        <end position="443"/>
    </location>
</feature>